<dbReference type="Pfam" id="PF12937">
    <property type="entry name" value="F-box-like"/>
    <property type="match status" value="1"/>
</dbReference>
<dbReference type="Gene3D" id="1.20.1280.50">
    <property type="match status" value="1"/>
</dbReference>
<dbReference type="InterPro" id="IPR036047">
    <property type="entry name" value="F-box-like_dom_sf"/>
</dbReference>
<dbReference type="SUPFAM" id="SSF52047">
    <property type="entry name" value="RNI-like"/>
    <property type="match status" value="1"/>
</dbReference>
<dbReference type="EMBL" id="CP093344">
    <property type="protein sequence ID" value="WOG89640.1"/>
    <property type="molecule type" value="Genomic_DNA"/>
</dbReference>
<protein>
    <recommendedName>
        <fullName evidence="1">F-box domain-containing protein</fullName>
    </recommendedName>
</protein>
<keyword evidence="4" id="KW-1185">Reference proteome</keyword>
<evidence type="ECO:0000313" key="2">
    <source>
        <dbReference type="EMBL" id="KZN07016.1"/>
    </source>
</evidence>
<dbReference type="AlphaFoldDB" id="A0A166EV24"/>
<dbReference type="PROSITE" id="PS50181">
    <property type="entry name" value="FBOX"/>
    <property type="match status" value="1"/>
</dbReference>
<dbReference type="OMA" id="GVATMHE"/>
<reference evidence="2" key="1">
    <citation type="journal article" date="2016" name="Nat. Genet.">
        <title>A high-quality carrot genome assembly provides new insights into carotenoid accumulation and asterid genome evolution.</title>
        <authorList>
            <person name="Iorizzo M."/>
            <person name="Ellison S."/>
            <person name="Senalik D."/>
            <person name="Zeng P."/>
            <person name="Satapoomin P."/>
            <person name="Huang J."/>
            <person name="Bowman M."/>
            <person name="Iovene M."/>
            <person name="Sanseverino W."/>
            <person name="Cavagnaro P."/>
            <person name="Yildiz M."/>
            <person name="Macko-Podgorni A."/>
            <person name="Moranska E."/>
            <person name="Grzebelus E."/>
            <person name="Grzebelus D."/>
            <person name="Ashrafi H."/>
            <person name="Zheng Z."/>
            <person name="Cheng S."/>
            <person name="Spooner D."/>
            <person name="Van Deynze A."/>
            <person name="Simon P."/>
        </authorList>
    </citation>
    <scope>NUCLEOTIDE SEQUENCE [LARGE SCALE GENOMIC DNA]</scope>
    <source>
        <tissue evidence="2">Leaf</tissue>
    </source>
</reference>
<dbReference type="PANTHER" id="PTHR38926:SF80">
    <property type="entry name" value="F-BOX DOMAIN, LEUCINE-RICH REPEAT DOMAIN SUPERFAMILY"/>
    <property type="match status" value="1"/>
</dbReference>
<dbReference type="Gramene" id="KZN07016">
    <property type="protein sequence ID" value="KZN07016"/>
    <property type="gene ID" value="DCAR_007853"/>
</dbReference>
<dbReference type="Gene3D" id="3.80.10.10">
    <property type="entry name" value="Ribonuclease Inhibitor"/>
    <property type="match status" value="2"/>
</dbReference>
<organism evidence="2">
    <name type="scientific">Daucus carota subsp. sativus</name>
    <name type="common">Carrot</name>
    <dbReference type="NCBI Taxonomy" id="79200"/>
    <lineage>
        <taxon>Eukaryota</taxon>
        <taxon>Viridiplantae</taxon>
        <taxon>Streptophyta</taxon>
        <taxon>Embryophyta</taxon>
        <taxon>Tracheophyta</taxon>
        <taxon>Spermatophyta</taxon>
        <taxon>Magnoliopsida</taxon>
        <taxon>eudicotyledons</taxon>
        <taxon>Gunneridae</taxon>
        <taxon>Pentapetalae</taxon>
        <taxon>asterids</taxon>
        <taxon>campanulids</taxon>
        <taxon>Apiales</taxon>
        <taxon>Apiaceae</taxon>
        <taxon>Apioideae</taxon>
        <taxon>Scandiceae</taxon>
        <taxon>Daucinae</taxon>
        <taxon>Daucus</taxon>
        <taxon>Daucus sect. Daucus</taxon>
    </lineage>
</organism>
<accession>A0A166EV24</accession>
<evidence type="ECO:0000313" key="4">
    <source>
        <dbReference type="Proteomes" id="UP000077755"/>
    </source>
</evidence>
<dbReference type="SUPFAM" id="SSF81383">
    <property type="entry name" value="F-box domain"/>
    <property type="match status" value="1"/>
</dbReference>
<dbReference type="EMBL" id="LNRQ01000002">
    <property type="protein sequence ID" value="KZN07016.1"/>
    <property type="molecule type" value="Genomic_DNA"/>
</dbReference>
<evidence type="ECO:0000259" key="1">
    <source>
        <dbReference type="PROSITE" id="PS50181"/>
    </source>
</evidence>
<dbReference type="InterPro" id="IPR032675">
    <property type="entry name" value="LRR_dom_sf"/>
</dbReference>
<evidence type="ECO:0000313" key="3">
    <source>
        <dbReference type="EMBL" id="WOG89640.1"/>
    </source>
</evidence>
<dbReference type="PANTHER" id="PTHR38926">
    <property type="entry name" value="F-BOX DOMAIN CONTAINING PROTEIN, EXPRESSED"/>
    <property type="match status" value="1"/>
</dbReference>
<dbReference type="CDD" id="cd22164">
    <property type="entry name" value="F-box_AtSKIP19-like"/>
    <property type="match status" value="1"/>
</dbReference>
<dbReference type="InterPro" id="IPR001810">
    <property type="entry name" value="F-box_dom"/>
</dbReference>
<dbReference type="Proteomes" id="UP000077755">
    <property type="component" value="Chromosome 2"/>
</dbReference>
<reference evidence="3" key="2">
    <citation type="submission" date="2022-03" db="EMBL/GenBank/DDBJ databases">
        <title>Draft title - Genomic analysis of global carrot germplasm unveils the trajectory of domestication and the origin of high carotenoid orange carrot.</title>
        <authorList>
            <person name="Iorizzo M."/>
            <person name="Ellison S."/>
            <person name="Senalik D."/>
            <person name="Macko-Podgorni A."/>
            <person name="Grzebelus D."/>
            <person name="Bostan H."/>
            <person name="Rolling W."/>
            <person name="Curaba J."/>
            <person name="Simon P."/>
        </authorList>
    </citation>
    <scope>NUCLEOTIDE SEQUENCE</scope>
    <source>
        <tissue evidence="3">Leaf</tissue>
    </source>
</reference>
<gene>
    <name evidence="2" type="ORF">DCAR_007853</name>
    <name evidence="3" type="ORF">DCAR_0208878</name>
</gene>
<proteinExistence type="predicted"/>
<feature type="domain" description="F-box" evidence="1">
    <location>
        <begin position="19"/>
        <end position="66"/>
    </location>
</feature>
<name>A0A166EV24_DAUCS</name>
<sequence>MPRRRNTSKPKKNKKGVKKTNWLDLPDDVTANILKRLDLYEILESAQKVCAAWRRICKDPAMWKVIIMENHWSPGDMPYDLMKMCKHAIDRSQGQLVDIYIEYFGTDELLEYLAQGGRSSQLKRLQISSCYGMIYESWSEFLKNCPLLEEIELTFTCISEEAVANAGQYCPMLKIFKYNDRGYMHDGRPFDQEIADEEDEFVMAIAKGMPQLRHLELIGSGMTNKGLQAILDGCPQLEFLDLRQCFYINLDGSCGNLCMERIKKLMLP</sequence>